<dbReference type="AlphaFoldDB" id="J3L8M1"/>
<sequence length="123" mass="13969">MQAKLAHTTICSIQSLFRILTYTQQSKRSHTLSQPCRCSQEHMTASSLLLFQTYIKSSSSHTHEHPSIHTQTKTRSSRHTLKLTNSIIHRPSAGLCIHAQTQDAYYFRDMVSGQLGHIPSHCH</sequence>
<evidence type="ECO:0000313" key="1">
    <source>
        <dbReference type="EnsemblPlants" id="OB0269G10020.1"/>
    </source>
</evidence>
<organism evidence="1">
    <name type="scientific">Oryza brachyantha</name>
    <name type="common">malo sina</name>
    <dbReference type="NCBI Taxonomy" id="4533"/>
    <lineage>
        <taxon>Eukaryota</taxon>
        <taxon>Viridiplantae</taxon>
        <taxon>Streptophyta</taxon>
        <taxon>Embryophyta</taxon>
        <taxon>Tracheophyta</taxon>
        <taxon>Spermatophyta</taxon>
        <taxon>Magnoliopsida</taxon>
        <taxon>Liliopsida</taxon>
        <taxon>Poales</taxon>
        <taxon>Poaceae</taxon>
        <taxon>BOP clade</taxon>
        <taxon>Oryzoideae</taxon>
        <taxon>Oryzeae</taxon>
        <taxon>Oryzinae</taxon>
        <taxon>Oryza</taxon>
    </lineage>
</organism>
<keyword evidence="2" id="KW-1185">Reference proteome</keyword>
<dbReference type="Gramene" id="OB0269G10020.1">
    <property type="protein sequence ID" value="OB0269G10020.1"/>
    <property type="gene ID" value="OB0269G10020"/>
</dbReference>
<accession>J3L8M1</accession>
<dbReference type="EnsemblPlants" id="OB0269G10020.1">
    <property type="protein sequence ID" value="OB0269G10020.1"/>
    <property type="gene ID" value="OB0269G10020"/>
</dbReference>
<protein>
    <submittedName>
        <fullName evidence="1">Uncharacterized protein</fullName>
    </submittedName>
</protein>
<evidence type="ECO:0000313" key="2">
    <source>
        <dbReference type="Proteomes" id="UP000006038"/>
    </source>
</evidence>
<dbReference type="HOGENOM" id="CLU_2021200_0_0_1"/>
<reference evidence="1" key="1">
    <citation type="submission" date="2015-06" db="UniProtKB">
        <authorList>
            <consortium name="EnsemblPlants"/>
        </authorList>
    </citation>
    <scope>IDENTIFICATION</scope>
</reference>
<dbReference type="Proteomes" id="UP000006038">
    <property type="component" value="Unassembled WGS sequence"/>
</dbReference>
<proteinExistence type="predicted"/>
<name>J3L8M1_ORYBR</name>